<proteinExistence type="predicted"/>
<gene>
    <name evidence="5" type="primary">I1S389</name>
</gene>
<dbReference type="Pfam" id="PF10596">
    <property type="entry name" value="U6-snRNA_bdg"/>
    <property type="match status" value="1"/>
</dbReference>
<organism evidence="5">
    <name type="scientific">Ganoderma boninense</name>
    <dbReference type="NCBI Taxonomy" id="34458"/>
    <lineage>
        <taxon>Eukaryota</taxon>
        <taxon>Fungi</taxon>
        <taxon>Dikarya</taxon>
        <taxon>Basidiomycota</taxon>
        <taxon>Agaricomycotina</taxon>
        <taxon>Agaricomycetes</taxon>
        <taxon>Polyporales</taxon>
        <taxon>Polyporaceae</taxon>
        <taxon>Ganoderma</taxon>
    </lineage>
</organism>
<dbReference type="InterPro" id="IPR042516">
    <property type="entry name" value="Prp8_U5-snRNA-bd_sf"/>
</dbReference>
<evidence type="ECO:0000313" key="5">
    <source>
        <dbReference type="EMBL" id="VWO95326.1"/>
    </source>
</evidence>
<feature type="compositionally biased region" description="Polar residues" evidence="1">
    <location>
        <begin position="435"/>
        <end position="448"/>
    </location>
</feature>
<dbReference type="InterPro" id="IPR058913">
    <property type="entry name" value="Integrase_dom_put"/>
</dbReference>
<sequence>MDISSGSTTFMTYYWEAVIHTNEFLDTLVKVENKISVVSPGEAEFMDSARVWSECSMKRQDVNGQNHRLTLQDLDDSWDRGIPCIDTLFQKDQHTLVYASQAVCPNPFWWTSHRNDGKLWQLNNYRVNVIAALGGVEGILEHTLFKGTFFSTSEAIPSPKPSIHALVESDDRAIDRLCRFLGPAGSDWYLHTVQKETIHPCKIYKMNLSCADILLFSAYKWNITRPSLVTDNQGIWFVDGTDVYRVAIHKTLESSLPTKPIIAAAMALNDANTALLYNFRLEHQKFEQAIRTAFENGSDTIVLERLGDQLSQFLQLVHEHEHIFDVNEFQTIVVNITAMQADVRLQYQDLLAESHHGYPTVITHENPSGSSERGRPKIFIDPEFLAWAYTQRSISSIARFLGVHRHTIKRCLVEYGIVPADDPLPEDAPPMPSVLETTGGSSESNDFQPSTTNSDTDPDDILEPLLPIPSLSPDDIHNNILNLPGPSTTDPIPQTRYRTSIDDDDLDQLLIILRSHYRRAGVSVLDGMLRALGYHVTRARLRQALLRIDPVRRVFERIRIRRREYKVAGPNALWHHDGQHGLRASDNNRADTVLGLFLDAVHQYHVPSRVRGDHGVENLRVAEYMEDFRGPGRGSYIWGRSVHNIRIERLWVDVTTQVGSKWADFFTALELRHGLNINSSHHIWLLHRLFLDYVNFDLSFFAQAWNQHKISMRNAPSRSPADMFGFDMLIHGVRGDMPAAVDTVASDEELEVYGLDWEALQDDSLRESHATNNPSSEGWSSWLGRTGPPEHLNEVNVDSPQIGNQDDVLLRALSQTLPVLEYTGHVTHEQLVSRWVIGHSTAVALCGPDFEM</sequence>
<reference evidence="5" key="1">
    <citation type="submission" date="2019-10" db="EMBL/GenBank/DDBJ databases">
        <authorList>
            <person name="Nor Muhammad N."/>
        </authorList>
    </citation>
    <scope>NUCLEOTIDE SEQUENCE</scope>
</reference>
<protein>
    <submittedName>
        <fullName evidence="5">Zn(2)-C6 fungal-type domain-containing protein</fullName>
    </submittedName>
</protein>
<dbReference type="Gene3D" id="3.90.1570.40">
    <property type="match status" value="1"/>
</dbReference>
<evidence type="ECO:0000259" key="2">
    <source>
        <dbReference type="Pfam" id="PF10596"/>
    </source>
</evidence>
<dbReference type="GO" id="GO:0000244">
    <property type="term" value="P:spliceosomal tri-snRNP complex assembly"/>
    <property type="evidence" value="ECO:0007669"/>
    <property type="project" value="TreeGrafter"/>
</dbReference>
<accession>A0A5K1JTM5</accession>
<dbReference type="InterPro" id="IPR021983">
    <property type="entry name" value="PRP8_domainIV"/>
</dbReference>
<evidence type="ECO:0000259" key="4">
    <source>
        <dbReference type="Pfam" id="PF24764"/>
    </source>
</evidence>
<evidence type="ECO:0000256" key="1">
    <source>
        <dbReference type="SAM" id="MobiDB-lite"/>
    </source>
</evidence>
<dbReference type="GO" id="GO:0030620">
    <property type="term" value="F:U2 snRNA binding"/>
    <property type="evidence" value="ECO:0007669"/>
    <property type="project" value="TreeGrafter"/>
</dbReference>
<dbReference type="Pfam" id="PF24764">
    <property type="entry name" value="rva_4"/>
    <property type="match status" value="1"/>
</dbReference>
<dbReference type="GO" id="GO:0030623">
    <property type="term" value="F:U5 snRNA binding"/>
    <property type="evidence" value="ECO:0007669"/>
    <property type="project" value="TreeGrafter"/>
</dbReference>
<dbReference type="AlphaFoldDB" id="A0A5K1JTM5"/>
<dbReference type="GO" id="GO:0017070">
    <property type="term" value="F:U6 snRNA binding"/>
    <property type="evidence" value="ECO:0007669"/>
    <property type="project" value="InterPro"/>
</dbReference>
<dbReference type="EMBL" id="LR724715">
    <property type="protein sequence ID" value="VWO95326.1"/>
    <property type="molecule type" value="Genomic_DNA"/>
</dbReference>
<dbReference type="GO" id="GO:0005682">
    <property type="term" value="C:U5 snRNP"/>
    <property type="evidence" value="ECO:0007669"/>
    <property type="project" value="TreeGrafter"/>
</dbReference>
<dbReference type="InterPro" id="IPR019580">
    <property type="entry name" value="Prp8_U6-snRNA-bd"/>
</dbReference>
<dbReference type="Gene3D" id="3.30.43.40">
    <property type="entry name" value="Pre-mRNA-processing-splicing factor 8, U5-snRNA-binding domain"/>
    <property type="match status" value="1"/>
</dbReference>
<name>A0A5K1JTM5_9APHY</name>
<dbReference type="GO" id="GO:0030619">
    <property type="term" value="F:U1 snRNA binding"/>
    <property type="evidence" value="ECO:0007669"/>
    <property type="project" value="TreeGrafter"/>
</dbReference>
<evidence type="ECO:0000259" key="3">
    <source>
        <dbReference type="Pfam" id="PF12134"/>
    </source>
</evidence>
<dbReference type="InterPro" id="IPR027652">
    <property type="entry name" value="PRP8"/>
</dbReference>
<dbReference type="GO" id="GO:0071013">
    <property type="term" value="C:catalytic step 2 spliceosome"/>
    <property type="evidence" value="ECO:0007669"/>
    <property type="project" value="TreeGrafter"/>
</dbReference>
<dbReference type="GO" id="GO:0097157">
    <property type="term" value="F:pre-mRNA intronic binding"/>
    <property type="evidence" value="ECO:0007669"/>
    <property type="project" value="TreeGrafter"/>
</dbReference>
<feature type="domain" description="PRP8" evidence="3">
    <location>
        <begin position="231"/>
        <end position="275"/>
    </location>
</feature>
<feature type="domain" description="Integrase core" evidence="4">
    <location>
        <begin position="582"/>
        <end position="729"/>
    </location>
</feature>
<dbReference type="Pfam" id="PF12134">
    <property type="entry name" value="PRP8_domainIV"/>
    <property type="match status" value="1"/>
</dbReference>
<dbReference type="PANTHER" id="PTHR11140">
    <property type="entry name" value="PRE-MRNA SPLICING FACTOR PRP8"/>
    <property type="match status" value="1"/>
</dbReference>
<feature type="region of interest" description="Disordered" evidence="1">
    <location>
        <begin position="423"/>
        <end position="458"/>
    </location>
</feature>
<dbReference type="PANTHER" id="PTHR11140:SF0">
    <property type="entry name" value="PRE-MRNA-PROCESSING-SPLICING FACTOR 8"/>
    <property type="match status" value="1"/>
</dbReference>
<feature type="domain" description="Pre-mRNA-processing-splicing factor 8 U6-snRNA-binding" evidence="2">
    <location>
        <begin position="104"/>
        <end position="156"/>
    </location>
</feature>